<dbReference type="Proteomes" id="UP000295689">
    <property type="component" value="Unassembled WGS sequence"/>
</dbReference>
<feature type="compositionally biased region" description="Polar residues" evidence="4">
    <location>
        <begin position="264"/>
        <end position="281"/>
    </location>
</feature>
<dbReference type="PANTHER" id="PTHR39183">
    <property type="entry name" value="SPORE COAT PROTEIN F-LIKE PROTEIN YHCQ"/>
    <property type="match status" value="1"/>
</dbReference>
<keyword evidence="1" id="KW-0749">Sporulation</keyword>
<evidence type="ECO:0000313" key="6">
    <source>
        <dbReference type="Proteomes" id="UP000295689"/>
    </source>
</evidence>
<dbReference type="InterPro" id="IPR012851">
    <property type="entry name" value="Spore_coat_CotF-like"/>
</dbReference>
<name>A0A4R2B8M4_9BACI</name>
<proteinExistence type="inferred from homology"/>
<comment type="caution">
    <text evidence="5">The sequence shown here is derived from an EMBL/GenBank/DDBJ whole genome shotgun (WGS) entry which is preliminary data.</text>
</comment>
<gene>
    <name evidence="5" type="ORF">EV146_110110</name>
</gene>
<organism evidence="5 6">
    <name type="scientific">Mesobacillus foraminis</name>
    <dbReference type="NCBI Taxonomy" id="279826"/>
    <lineage>
        <taxon>Bacteria</taxon>
        <taxon>Bacillati</taxon>
        <taxon>Bacillota</taxon>
        <taxon>Bacilli</taxon>
        <taxon>Bacillales</taxon>
        <taxon>Bacillaceae</taxon>
        <taxon>Mesobacillus</taxon>
    </lineage>
</organism>
<dbReference type="EMBL" id="SLVV01000010">
    <property type="protein sequence ID" value="TCN22625.1"/>
    <property type="molecule type" value="Genomic_DNA"/>
</dbReference>
<dbReference type="RefSeq" id="WP_132009431.1">
    <property type="nucleotide sequence ID" value="NZ_JABUHM010000011.1"/>
</dbReference>
<dbReference type="Gene3D" id="1.20.1260.10">
    <property type="match status" value="1"/>
</dbReference>
<evidence type="ECO:0000313" key="5">
    <source>
        <dbReference type="EMBL" id="TCN22625.1"/>
    </source>
</evidence>
<dbReference type="Pfam" id="PF07875">
    <property type="entry name" value="Coat_F"/>
    <property type="match status" value="1"/>
</dbReference>
<evidence type="ECO:0000256" key="4">
    <source>
        <dbReference type="SAM" id="MobiDB-lite"/>
    </source>
</evidence>
<evidence type="ECO:0000256" key="3">
    <source>
        <dbReference type="ARBA" id="ARBA00024344"/>
    </source>
</evidence>
<sequence>MPFGAHETMEVHEILTEKLNMISHFNLYASQTKNPELRNMITRHQQEEIKSYDAIVAYTHDYTQFTPVPPNTSVNHVMPEDIQYGLNNPSMLAPETNAVLNEYEVASAMLIAHKNGAMNGVRASLEIADPNLRQMLMNGAINCINQAYEVFLFMNQQGMYQIPQIKDHTAKTFLHSFQPVGESVKAQHSDQAGQKQGQGQSIMSYMQNQQMPMSQQMSPQNMGHHMQMGQGTPAAGGAMGQNMGSGRQQQTSFGQMGNPGMMQSRVQGNMPQYRANQQYNH</sequence>
<comment type="similarity">
    <text evidence="3">Belongs to the CotF family.</text>
</comment>
<feature type="region of interest" description="Disordered" evidence="4">
    <location>
        <begin position="215"/>
        <end position="281"/>
    </location>
</feature>
<dbReference type="InterPro" id="IPR012347">
    <property type="entry name" value="Ferritin-like"/>
</dbReference>
<keyword evidence="5" id="KW-0946">Virion</keyword>
<protein>
    <submittedName>
        <fullName evidence="5">Spore coat protein CotF</fullName>
    </submittedName>
</protein>
<comment type="subcellular location">
    <subcellularLocation>
        <location evidence="2">Spore coat</location>
    </subcellularLocation>
</comment>
<keyword evidence="6" id="KW-1185">Reference proteome</keyword>
<keyword evidence="5" id="KW-0167">Capsid protein</keyword>
<evidence type="ECO:0000256" key="2">
    <source>
        <dbReference type="ARBA" id="ARBA00024325"/>
    </source>
</evidence>
<dbReference type="GO" id="GO:0030435">
    <property type="term" value="P:sporulation resulting in formation of a cellular spore"/>
    <property type="evidence" value="ECO:0007669"/>
    <property type="project" value="UniProtKB-KW"/>
</dbReference>
<feature type="compositionally biased region" description="Polar residues" evidence="4">
    <location>
        <begin position="242"/>
        <end position="255"/>
    </location>
</feature>
<dbReference type="PANTHER" id="PTHR39183:SF1">
    <property type="entry name" value="SPORE COAT PROTEIN F-LIKE PROTEIN YHCQ"/>
    <property type="match status" value="1"/>
</dbReference>
<accession>A0A4R2B8M4</accession>
<dbReference type="AlphaFoldDB" id="A0A4R2B8M4"/>
<evidence type="ECO:0000256" key="1">
    <source>
        <dbReference type="ARBA" id="ARBA00022969"/>
    </source>
</evidence>
<reference evidence="5 6" key="1">
    <citation type="journal article" date="2015" name="Stand. Genomic Sci.">
        <title>Genomic Encyclopedia of Bacterial and Archaeal Type Strains, Phase III: the genomes of soil and plant-associated and newly described type strains.</title>
        <authorList>
            <person name="Whitman W.B."/>
            <person name="Woyke T."/>
            <person name="Klenk H.P."/>
            <person name="Zhou Y."/>
            <person name="Lilburn T.G."/>
            <person name="Beck B.J."/>
            <person name="De Vos P."/>
            <person name="Vandamme P."/>
            <person name="Eisen J.A."/>
            <person name="Garrity G."/>
            <person name="Hugenholtz P."/>
            <person name="Kyrpides N.C."/>
        </authorList>
    </citation>
    <scope>NUCLEOTIDE SEQUENCE [LARGE SCALE GENOMIC DNA]</scope>
    <source>
        <strain evidence="5 6">CV53</strain>
    </source>
</reference>